<protein>
    <submittedName>
        <fullName evidence="1">Fermitin 2</fullName>
    </submittedName>
</protein>
<dbReference type="PANTHER" id="PTHR16160:SF13">
    <property type="entry name" value="FERMITIN 2-RELATED"/>
    <property type="match status" value="1"/>
</dbReference>
<sequence>MASWTVNWDSGRVMLVFGEGDRKVELKPLSANCKTLMEFIGGYAFLCQRDPSKNQQLDERFFHKLTGVND</sequence>
<name>A0ABD2Q8D1_9PLAT</name>
<reference evidence="1 2" key="1">
    <citation type="submission" date="2024-11" db="EMBL/GenBank/DDBJ databases">
        <title>Adaptive evolution of stress response genes in parasites aligns with host niche diversity.</title>
        <authorList>
            <person name="Hahn C."/>
            <person name="Resl P."/>
        </authorList>
    </citation>
    <scope>NUCLEOTIDE SEQUENCE [LARGE SCALE GENOMIC DNA]</scope>
    <source>
        <strain evidence="1">EGGRZ-B1_66</strain>
        <tissue evidence="1">Body</tissue>
    </source>
</reference>
<keyword evidence="2" id="KW-1185">Reference proteome</keyword>
<dbReference type="PANTHER" id="PTHR16160">
    <property type="entry name" value="FERMITIN 2-RELATED"/>
    <property type="match status" value="1"/>
</dbReference>
<gene>
    <name evidence="1" type="primary">FERMT2_1</name>
    <name evidence="1" type="ORF">Ciccas_005538</name>
</gene>
<organism evidence="1 2">
    <name type="scientific">Cichlidogyrus casuarinus</name>
    <dbReference type="NCBI Taxonomy" id="1844966"/>
    <lineage>
        <taxon>Eukaryota</taxon>
        <taxon>Metazoa</taxon>
        <taxon>Spiralia</taxon>
        <taxon>Lophotrochozoa</taxon>
        <taxon>Platyhelminthes</taxon>
        <taxon>Monogenea</taxon>
        <taxon>Monopisthocotylea</taxon>
        <taxon>Dactylogyridea</taxon>
        <taxon>Ancyrocephalidae</taxon>
        <taxon>Cichlidogyrus</taxon>
    </lineage>
</organism>
<dbReference type="AlphaFoldDB" id="A0ABD2Q8D1"/>
<accession>A0ABD2Q8D1</accession>
<evidence type="ECO:0000313" key="2">
    <source>
        <dbReference type="Proteomes" id="UP001626550"/>
    </source>
</evidence>
<dbReference type="EMBL" id="JBJKFK010000657">
    <property type="protein sequence ID" value="KAL3315826.1"/>
    <property type="molecule type" value="Genomic_DNA"/>
</dbReference>
<dbReference type="InterPro" id="IPR037843">
    <property type="entry name" value="Kindlin/fermitin"/>
</dbReference>
<comment type="caution">
    <text evidence="1">The sequence shown here is derived from an EMBL/GenBank/DDBJ whole genome shotgun (WGS) entry which is preliminary data.</text>
</comment>
<evidence type="ECO:0000313" key="1">
    <source>
        <dbReference type="EMBL" id="KAL3315826.1"/>
    </source>
</evidence>
<proteinExistence type="predicted"/>
<dbReference type="Proteomes" id="UP001626550">
    <property type="component" value="Unassembled WGS sequence"/>
</dbReference>